<proteinExistence type="predicted"/>
<sequence length="67" mass="7699">MMFASQGRAIIASVYHFLKEEFEFTKLTKEPNWDITHLQNISRRTAEATGNDSDYSGTEYDCSSDDE</sequence>
<accession>A0ACC0L0A8</accession>
<name>A0ACC0L0A8_CHOFU</name>
<organism evidence="1 2">
    <name type="scientific">Choristoneura fumiferana</name>
    <name type="common">Spruce budworm moth</name>
    <name type="synonym">Archips fumiferana</name>
    <dbReference type="NCBI Taxonomy" id="7141"/>
    <lineage>
        <taxon>Eukaryota</taxon>
        <taxon>Metazoa</taxon>
        <taxon>Ecdysozoa</taxon>
        <taxon>Arthropoda</taxon>
        <taxon>Hexapoda</taxon>
        <taxon>Insecta</taxon>
        <taxon>Pterygota</taxon>
        <taxon>Neoptera</taxon>
        <taxon>Endopterygota</taxon>
        <taxon>Lepidoptera</taxon>
        <taxon>Glossata</taxon>
        <taxon>Ditrysia</taxon>
        <taxon>Tortricoidea</taxon>
        <taxon>Tortricidae</taxon>
        <taxon>Tortricinae</taxon>
        <taxon>Choristoneura</taxon>
    </lineage>
</organism>
<protein>
    <submittedName>
        <fullName evidence="1">Uncharacterized protein</fullName>
    </submittedName>
</protein>
<evidence type="ECO:0000313" key="1">
    <source>
        <dbReference type="EMBL" id="KAI8441809.1"/>
    </source>
</evidence>
<dbReference type="Proteomes" id="UP001064048">
    <property type="component" value="Chromosome 9"/>
</dbReference>
<gene>
    <name evidence="1" type="ORF">MSG28_005495</name>
</gene>
<comment type="caution">
    <text evidence="1">The sequence shown here is derived from an EMBL/GenBank/DDBJ whole genome shotgun (WGS) entry which is preliminary data.</text>
</comment>
<reference evidence="1 2" key="1">
    <citation type="journal article" date="2022" name="Genome Biol. Evol.">
        <title>The Spruce Budworm Genome: Reconstructing the Evolutionary History of Antifreeze Proteins.</title>
        <authorList>
            <person name="Beliveau C."/>
            <person name="Gagne P."/>
            <person name="Picq S."/>
            <person name="Vernygora O."/>
            <person name="Keeling C.I."/>
            <person name="Pinkney K."/>
            <person name="Doucet D."/>
            <person name="Wen F."/>
            <person name="Johnston J.S."/>
            <person name="Maaroufi H."/>
            <person name="Boyle B."/>
            <person name="Laroche J."/>
            <person name="Dewar K."/>
            <person name="Juretic N."/>
            <person name="Blackburn G."/>
            <person name="Nisole A."/>
            <person name="Brunet B."/>
            <person name="Brandao M."/>
            <person name="Lumley L."/>
            <person name="Duan J."/>
            <person name="Quan G."/>
            <person name="Lucarotti C.J."/>
            <person name="Roe A.D."/>
            <person name="Sperling F.A.H."/>
            <person name="Levesque R.C."/>
            <person name="Cusson M."/>
        </authorList>
    </citation>
    <scope>NUCLEOTIDE SEQUENCE [LARGE SCALE GENOMIC DNA]</scope>
    <source>
        <strain evidence="1">Glfc:IPQL:Cfum</strain>
    </source>
</reference>
<dbReference type="EMBL" id="CM046109">
    <property type="protein sequence ID" value="KAI8441809.1"/>
    <property type="molecule type" value="Genomic_DNA"/>
</dbReference>
<keyword evidence="2" id="KW-1185">Reference proteome</keyword>
<evidence type="ECO:0000313" key="2">
    <source>
        <dbReference type="Proteomes" id="UP001064048"/>
    </source>
</evidence>